<keyword evidence="6 8" id="KW-1133">Transmembrane helix</keyword>
<evidence type="ECO:0000256" key="3">
    <source>
        <dbReference type="ARBA" id="ARBA00022692"/>
    </source>
</evidence>
<dbReference type="PROSITE" id="PS50893">
    <property type="entry name" value="ABC_TRANSPORTER_2"/>
    <property type="match status" value="1"/>
</dbReference>
<dbReference type="SMART" id="SM00382">
    <property type="entry name" value="AAA"/>
    <property type="match status" value="1"/>
</dbReference>
<dbReference type="EMBL" id="CP072648">
    <property type="protein sequence ID" value="QUW02944.1"/>
    <property type="molecule type" value="Genomic_DNA"/>
</dbReference>
<dbReference type="InterPro" id="IPR027417">
    <property type="entry name" value="P-loop_NTPase"/>
</dbReference>
<dbReference type="Proteomes" id="UP000676506">
    <property type="component" value="Chromosome 1"/>
</dbReference>
<dbReference type="SUPFAM" id="SSF52540">
    <property type="entry name" value="P-loop containing nucleoside triphosphate hydrolases"/>
    <property type="match status" value="1"/>
</dbReference>
<organism evidence="11 12">
    <name type="scientific">Chloracidobacterium validum</name>
    <dbReference type="NCBI Taxonomy" id="2821543"/>
    <lineage>
        <taxon>Bacteria</taxon>
        <taxon>Pseudomonadati</taxon>
        <taxon>Acidobacteriota</taxon>
        <taxon>Terriglobia</taxon>
        <taxon>Terriglobales</taxon>
        <taxon>Acidobacteriaceae</taxon>
        <taxon>Chloracidobacterium</taxon>
    </lineage>
</organism>
<evidence type="ECO:0000313" key="12">
    <source>
        <dbReference type="Proteomes" id="UP000676506"/>
    </source>
</evidence>
<feature type="domain" description="ABC transporter" evidence="10">
    <location>
        <begin position="387"/>
        <end position="625"/>
    </location>
</feature>
<evidence type="ECO:0000256" key="4">
    <source>
        <dbReference type="ARBA" id="ARBA00022741"/>
    </source>
</evidence>
<dbReference type="SUPFAM" id="SSF49879">
    <property type="entry name" value="SMAD/FHA domain"/>
    <property type="match status" value="3"/>
</dbReference>
<evidence type="ECO:0000256" key="1">
    <source>
        <dbReference type="ARBA" id="ARBA00004141"/>
    </source>
</evidence>
<keyword evidence="4" id="KW-0547">Nucleotide-binding</keyword>
<keyword evidence="2" id="KW-0813">Transport</keyword>
<proteinExistence type="predicted"/>
<dbReference type="RefSeq" id="WP_211428835.1">
    <property type="nucleotide sequence ID" value="NZ_CP072648.1"/>
</dbReference>
<reference evidence="11 12" key="1">
    <citation type="submission" date="2021-03" db="EMBL/GenBank/DDBJ databases">
        <title>Genomic and phenotypic characterization of Chloracidobacterium isolates provides evidence for multiple species.</title>
        <authorList>
            <person name="Saini M.K."/>
            <person name="Costas A.M.G."/>
            <person name="Tank M."/>
            <person name="Bryant D.A."/>
        </authorList>
    </citation>
    <scope>NUCLEOTIDE SEQUENCE [LARGE SCALE GENOMIC DNA]</scope>
    <source>
        <strain evidence="11 12">BV2-C</strain>
    </source>
</reference>
<keyword evidence="12" id="KW-1185">Reference proteome</keyword>
<feature type="domain" description="FHA" evidence="9">
    <location>
        <begin position="172"/>
        <end position="224"/>
    </location>
</feature>
<feature type="transmembrane region" description="Helical" evidence="8">
    <location>
        <begin position="804"/>
        <end position="827"/>
    </location>
</feature>
<keyword evidence="7 8" id="KW-0472">Membrane</keyword>
<evidence type="ECO:0000259" key="9">
    <source>
        <dbReference type="PROSITE" id="PS50006"/>
    </source>
</evidence>
<dbReference type="InterPro" id="IPR008984">
    <property type="entry name" value="SMAD_FHA_dom_sf"/>
</dbReference>
<dbReference type="PROSITE" id="PS00211">
    <property type="entry name" value="ABC_TRANSPORTER_1"/>
    <property type="match status" value="1"/>
</dbReference>
<evidence type="ECO:0000256" key="2">
    <source>
        <dbReference type="ARBA" id="ARBA00022448"/>
    </source>
</evidence>
<dbReference type="InterPro" id="IPR013525">
    <property type="entry name" value="ABC2_TM"/>
</dbReference>
<evidence type="ECO:0000256" key="8">
    <source>
        <dbReference type="SAM" id="Phobius"/>
    </source>
</evidence>
<dbReference type="InterPro" id="IPR050352">
    <property type="entry name" value="ABCG_transporters"/>
</dbReference>
<sequence>MKLVLMHLTGRQSGERVTVSDTSFLIGRDHSVCRLCFSDQDEGISRRHAEVAWCNGVLTVADVGSTYGTFVNGQRIHSPTPIQVGDVIQLSAGGPSLQVVSFDPVAPPEPMPAVPPPAVRATPALTNPDMGTVNGSYASSTLEPSAPSSESAYLELLNGSAPSRFTLSAEATLIGRDEGSHILLDARQFPTVSRRHAVIERKGDAYFVRDLGSFNGTLVDGYRIAAPAQLRPGALIEIGLGGAQFRFVVPGSETTGGAAQGSSPAVEHTVVLAPQTTTQKIQEAKNFVTRKAFAQGKTPGRLTVGRSSDNDIQLDVLQISKRHAVFGRDAQGWTLEDMGSTNGVYVNGQRITRCRLRANDIVQIGPVLFRLEPDGIAVFDTRSRARIDVVNLTKEVRDRHGAGTIRLLDQICLSIPANEFVGLLGPSGAGKSTLMDALNGMRPADQGLVLINGLSLYDNINCFKQSIGYVPQDDIIHRELTVERTLYYVAKMRLSSDTSDEEIERIIAEVLDVTGLTTRRAVPVGQLSGGQRKRVSIAVELVTKPGIIFLDEPTSGLDPGTEEKVMHLFRRIALGGHSVILTTHAMENVKLFDKIVVLMRGRLVWFGPPAEALTYFNIPSIKELFDTLGDPNRDDLAIEWQRKFAASAAYQKYVVKSLSELSQKPPVAARPAVNDLTFFQSLRQMAVLSGRYGRVLLADRLNLAILFGQAPIIALLTALAVGSDWTRDFPYFVLSLSAIWFGCSNAAREIIKEASVYKRERMVNLGIFPYVGSKLLMLTVIGLVQIALLYGMTAVLESVPGPPWLLFLYLLLSHLVGIAMGLSISALVRTSEMATSLVPLVLIPQILFGGLLLPNEGVAKAVSVVMPAMWSYDALKRVGVEQAQLGVLRGPDGEDDPNGEIGRIKEENRRSADRFKSDLEAYRRRQQERLDAYKTDLEDFLRVGGARPTMPVLEKEPVAPDITYPPVDKARFVGFLNDFGSLAFDFAVLVGMFVLLMALTMTALRFKDVL</sequence>
<dbReference type="SMART" id="SM00240">
    <property type="entry name" value="FHA"/>
    <property type="match status" value="3"/>
</dbReference>
<dbReference type="InterPro" id="IPR003439">
    <property type="entry name" value="ABC_transporter-like_ATP-bd"/>
</dbReference>
<feature type="transmembrane region" description="Helical" evidence="8">
    <location>
        <begin position="982"/>
        <end position="1004"/>
    </location>
</feature>
<dbReference type="InterPro" id="IPR017871">
    <property type="entry name" value="ABC_transporter-like_CS"/>
</dbReference>
<dbReference type="PANTHER" id="PTHR48041:SF139">
    <property type="entry name" value="PROTEIN SCARLET"/>
    <property type="match status" value="1"/>
</dbReference>
<feature type="domain" description="FHA" evidence="9">
    <location>
        <begin position="24"/>
        <end position="76"/>
    </location>
</feature>
<dbReference type="PANTHER" id="PTHR48041">
    <property type="entry name" value="ABC TRANSPORTER G FAMILY MEMBER 28"/>
    <property type="match status" value="1"/>
</dbReference>
<dbReference type="InterPro" id="IPR000253">
    <property type="entry name" value="FHA_dom"/>
</dbReference>
<dbReference type="CDD" id="cd00060">
    <property type="entry name" value="FHA"/>
    <property type="match status" value="3"/>
</dbReference>
<dbReference type="Pfam" id="PF00005">
    <property type="entry name" value="ABC_tran"/>
    <property type="match status" value="1"/>
</dbReference>
<dbReference type="Pfam" id="PF12698">
    <property type="entry name" value="ABC2_membrane_3"/>
    <property type="match status" value="1"/>
</dbReference>
<dbReference type="PROSITE" id="PS50006">
    <property type="entry name" value="FHA_DOMAIN"/>
    <property type="match status" value="3"/>
</dbReference>
<evidence type="ECO:0000313" key="11">
    <source>
        <dbReference type="EMBL" id="QUW02944.1"/>
    </source>
</evidence>
<evidence type="ECO:0000259" key="10">
    <source>
        <dbReference type="PROSITE" id="PS50893"/>
    </source>
</evidence>
<gene>
    <name evidence="11" type="ORF">J8C06_00380</name>
</gene>
<protein>
    <submittedName>
        <fullName evidence="11">FHA domain-containing protein</fullName>
    </submittedName>
</protein>
<feature type="transmembrane region" description="Helical" evidence="8">
    <location>
        <begin position="767"/>
        <end position="792"/>
    </location>
</feature>
<dbReference type="Gene3D" id="2.60.200.20">
    <property type="match status" value="3"/>
</dbReference>
<feature type="transmembrane region" description="Helical" evidence="8">
    <location>
        <begin position="701"/>
        <end position="723"/>
    </location>
</feature>
<accession>A0ABX8B8C3</accession>
<name>A0ABX8B8C3_9BACT</name>
<evidence type="ECO:0000256" key="5">
    <source>
        <dbReference type="ARBA" id="ARBA00022840"/>
    </source>
</evidence>
<dbReference type="InterPro" id="IPR003593">
    <property type="entry name" value="AAA+_ATPase"/>
</dbReference>
<comment type="subcellular location">
    <subcellularLocation>
        <location evidence="1">Membrane</location>
        <topology evidence="1">Multi-pass membrane protein</topology>
    </subcellularLocation>
</comment>
<feature type="domain" description="FHA" evidence="9">
    <location>
        <begin position="302"/>
        <end position="351"/>
    </location>
</feature>
<evidence type="ECO:0000256" key="7">
    <source>
        <dbReference type="ARBA" id="ARBA00023136"/>
    </source>
</evidence>
<evidence type="ECO:0000256" key="6">
    <source>
        <dbReference type="ARBA" id="ARBA00022989"/>
    </source>
</evidence>
<dbReference type="Gene3D" id="3.40.50.300">
    <property type="entry name" value="P-loop containing nucleotide triphosphate hydrolases"/>
    <property type="match status" value="1"/>
</dbReference>
<keyword evidence="5" id="KW-0067">ATP-binding</keyword>
<keyword evidence="3 8" id="KW-0812">Transmembrane</keyword>
<dbReference type="Pfam" id="PF00498">
    <property type="entry name" value="FHA"/>
    <property type="match status" value="3"/>
</dbReference>